<feature type="domain" description="Transketolase-like pyrimidine-binding" evidence="13">
    <location>
        <begin position="940"/>
        <end position="1133"/>
    </location>
</feature>
<keyword evidence="9" id="KW-0511">Multifunctional enzyme</keyword>
<dbReference type="NCBIfam" id="NF008907">
    <property type="entry name" value="PRK12270.1"/>
    <property type="match status" value="1"/>
</dbReference>
<evidence type="ECO:0000256" key="5">
    <source>
        <dbReference type="ARBA" id="ARBA00022723"/>
    </source>
</evidence>
<dbReference type="InterPro" id="IPR023213">
    <property type="entry name" value="CAT-like_dom_sf"/>
</dbReference>
<dbReference type="Gene3D" id="3.40.50.11610">
    <property type="entry name" value="Multifunctional 2-oxoglutarate metabolism enzyme, C-terminal domain"/>
    <property type="match status" value="1"/>
</dbReference>
<dbReference type="UniPathway" id="UPA00223">
    <property type="reaction ID" value="UER00997"/>
</dbReference>
<comment type="cofactor">
    <cofactor evidence="2">
        <name>thiamine diphosphate</name>
        <dbReference type="ChEBI" id="CHEBI:58937"/>
    </cofactor>
</comment>
<keyword evidence="14" id="KW-0456">Lyase</keyword>
<evidence type="ECO:0000256" key="10">
    <source>
        <dbReference type="ARBA" id="ARBA00051911"/>
    </source>
</evidence>
<dbReference type="GO" id="GO:0006099">
    <property type="term" value="P:tricarboxylic acid cycle"/>
    <property type="evidence" value="ECO:0007669"/>
    <property type="project" value="UniProtKB-UniPathway"/>
</dbReference>
<dbReference type="GO" id="GO:0008683">
    <property type="term" value="F:2-oxoglutarate decarboxylase activity"/>
    <property type="evidence" value="ECO:0007669"/>
    <property type="project" value="UniProtKB-EC"/>
</dbReference>
<dbReference type="InterPro" id="IPR005475">
    <property type="entry name" value="Transketolase-like_Pyr-bd"/>
</dbReference>
<gene>
    <name evidence="14" type="primary">kgd</name>
    <name evidence="14" type="ORF">CRM92_03145</name>
</gene>
<dbReference type="Pfam" id="PF00676">
    <property type="entry name" value="E1_dh"/>
    <property type="match status" value="1"/>
</dbReference>
<evidence type="ECO:0000259" key="13">
    <source>
        <dbReference type="SMART" id="SM00861"/>
    </source>
</evidence>
<comment type="cofactor">
    <cofactor evidence="1">
        <name>Mg(2+)</name>
        <dbReference type="ChEBI" id="CHEBI:18420"/>
    </cofactor>
</comment>
<evidence type="ECO:0000256" key="11">
    <source>
        <dbReference type="ARBA" id="ARBA00052761"/>
    </source>
</evidence>
<evidence type="ECO:0000256" key="12">
    <source>
        <dbReference type="SAM" id="MobiDB-lite"/>
    </source>
</evidence>
<keyword evidence="7" id="KW-0560">Oxidoreductase</keyword>
<dbReference type="NCBIfam" id="NF006914">
    <property type="entry name" value="PRK09404.1"/>
    <property type="match status" value="1"/>
</dbReference>
<dbReference type="GO" id="GO:0004149">
    <property type="term" value="F:dihydrolipoyllysine-residue succinyltransferase activity"/>
    <property type="evidence" value="ECO:0007669"/>
    <property type="project" value="UniProtKB-EC"/>
</dbReference>
<dbReference type="CDD" id="cd02016">
    <property type="entry name" value="TPP_E1_OGDC_like"/>
    <property type="match status" value="1"/>
</dbReference>
<dbReference type="InterPro" id="IPR031717">
    <property type="entry name" value="ODO-1/KGD_C"/>
</dbReference>
<dbReference type="GO" id="GO:0005829">
    <property type="term" value="C:cytosol"/>
    <property type="evidence" value="ECO:0007669"/>
    <property type="project" value="TreeGrafter"/>
</dbReference>
<evidence type="ECO:0000313" key="15">
    <source>
        <dbReference type="Proteomes" id="UP000219947"/>
    </source>
</evidence>
<dbReference type="Gene3D" id="3.40.50.970">
    <property type="match status" value="1"/>
</dbReference>
<keyword evidence="14" id="KW-0808">Transferase</keyword>
<dbReference type="GO" id="GO:0030976">
    <property type="term" value="F:thiamine pyrophosphate binding"/>
    <property type="evidence" value="ECO:0007669"/>
    <property type="project" value="InterPro"/>
</dbReference>
<evidence type="ECO:0000256" key="7">
    <source>
        <dbReference type="ARBA" id="ARBA00023002"/>
    </source>
</evidence>
<keyword evidence="15" id="KW-1185">Reference proteome</keyword>
<keyword evidence="8" id="KW-0786">Thiamine pyrophosphate</keyword>
<dbReference type="InterPro" id="IPR042179">
    <property type="entry name" value="KGD_C_sf"/>
</dbReference>
<organism evidence="14 15">
    <name type="scientific">Rothia dentocariosa</name>
    <dbReference type="NCBI Taxonomy" id="2047"/>
    <lineage>
        <taxon>Bacteria</taxon>
        <taxon>Bacillati</taxon>
        <taxon>Actinomycetota</taxon>
        <taxon>Actinomycetes</taxon>
        <taxon>Micrococcales</taxon>
        <taxon>Micrococcaceae</taxon>
        <taxon>Rothia</taxon>
    </lineage>
</organism>
<dbReference type="GO" id="GO:0045252">
    <property type="term" value="C:oxoglutarate dehydrogenase complex"/>
    <property type="evidence" value="ECO:0007669"/>
    <property type="project" value="TreeGrafter"/>
</dbReference>
<evidence type="ECO:0000256" key="8">
    <source>
        <dbReference type="ARBA" id="ARBA00023052"/>
    </source>
</evidence>
<accession>A0A2A8D828</accession>
<dbReference type="SUPFAM" id="SSF52777">
    <property type="entry name" value="CoA-dependent acyltransferases"/>
    <property type="match status" value="1"/>
</dbReference>
<reference evidence="14" key="1">
    <citation type="submission" date="2017-10" db="EMBL/GenBank/DDBJ databases">
        <title>Kefir isolates.</title>
        <authorList>
            <person name="Kim Y."/>
            <person name="Blasche S."/>
        </authorList>
    </citation>
    <scope>NUCLEOTIDE SEQUENCE [LARGE SCALE GENOMIC DNA]</scope>
    <source>
        <strain evidence="14">OG2-2</strain>
    </source>
</reference>
<dbReference type="InterPro" id="IPR032106">
    <property type="entry name" value="2-oxogl_dehyd_N"/>
</dbReference>
<dbReference type="InterPro" id="IPR001078">
    <property type="entry name" value="2-oxoacid_DH_actylTfrase"/>
</dbReference>
<dbReference type="InterPro" id="IPR001017">
    <property type="entry name" value="DH_E1"/>
</dbReference>
<evidence type="ECO:0000256" key="1">
    <source>
        <dbReference type="ARBA" id="ARBA00001946"/>
    </source>
</evidence>
<dbReference type="PANTHER" id="PTHR23152:SF4">
    <property type="entry name" value="2-OXOADIPATE DEHYDROGENASE COMPLEX COMPONENT E1"/>
    <property type="match status" value="1"/>
</dbReference>
<dbReference type="PANTHER" id="PTHR23152">
    <property type="entry name" value="2-OXOGLUTARATE DEHYDROGENASE"/>
    <property type="match status" value="1"/>
</dbReference>
<evidence type="ECO:0000256" key="2">
    <source>
        <dbReference type="ARBA" id="ARBA00001964"/>
    </source>
</evidence>
<dbReference type="Gene3D" id="3.40.50.12470">
    <property type="match status" value="1"/>
</dbReference>
<feature type="region of interest" description="Disordered" evidence="12">
    <location>
        <begin position="130"/>
        <end position="157"/>
    </location>
</feature>
<keyword evidence="4" id="KW-0816">Tricarboxylic acid cycle</keyword>
<keyword evidence="5" id="KW-0479">Metal-binding</keyword>
<evidence type="ECO:0000256" key="9">
    <source>
        <dbReference type="ARBA" id="ARBA00023268"/>
    </source>
</evidence>
<dbReference type="NCBIfam" id="TIGR00239">
    <property type="entry name" value="2oxo_dh_E1"/>
    <property type="match status" value="1"/>
</dbReference>
<dbReference type="Gene3D" id="1.10.287.1150">
    <property type="entry name" value="TPP helical domain"/>
    <property type="match status" value="1"/>
</dbReference>
<dbReference type="AlphaFoldDB" id="A0A2A8D828"/>
<dbReference type="Pfam" id="PF02779">
    <property type="entry name" value="Transket_pyr"/>
    <property type="match status" value="1"/>
</dbReference>
<feature type="region of interest" description="Disordered" evidence="12">
    <location>
        <begin position="1"/>
        <end position="26"/>
    </location>
</feature>
<protein>
    <submittedName>
        <fullName evidence="14">Multifunctional oxoglutarate decarboxylase/oxoglutarate dehydrogenase thiamine pyrophosphate-binding subunit/dihydrolipoyllysine-residue succinyltransferase subunit</fullName>
        <ecNumber evidence="14">4.1.1.71</ecNumber>
    </submittedName>
</protein>
<dbReference type="InterPro" id="IPR029061">
    <property type="entry name" value="THDP-binding"/>
</dbReference>
<feature type="compositionally biased region" description="Low complexity" evidence="12">
    <location>
        <begin position="130"/>
        <end position="153"/>
    </location>
</feature>
<dbReference type="GO" id="GO:0004591">
    <property type="term" value="F:oxoglutarate dehydrogenase (succinyl-transferring) activity"/>
    <property type="evidence" value="ECO:0007669"/>
    <property type="project" value="UniProtKB-EC"/>
</dbReference>
<dbReference type="RefSeq" id="WP_070662015.1">
    <property type="nucleotide sequence ID" value="NZ_CAURLQ010000005.1"/>
</dbReference>
<comment type="pathway">
    <text evidence="3">Carbohydrate metabolism; tricarboxylic acid cycle; succinyl-CoA from 2-oxoglutarate (dehydrogenase route): step 1/1.</text>
</comment>
<evidence type="ECO:0000256" key="3">
    <source>
        <dbReference type="ARBA" id="ARBA00004813"/>
    </source>
</evidence>
<dbReference type="InterPro" id="IPR011603">
    <property type="entry name" value="2oxoglutarate_DH_E1"/>
</dbReference>
<dbReference type="Proteomes" id="UP000219947">
    <property type="component" value="Unassembled WGS sequence"/>
</dbReference>
<evidence type="ECO:0000256" key="6">
    <source>
        <dbReference type="ARBA" id="ARBA00022842"/>
    </source>
</evidence>
<comment type="caution">
    <text evidence="14">The sequence shown here is derived from an EMBL/GenBank/DDBJ whole genome shotgun (WGS) entry which is preliminary data.</text>
</comment>
<comment type="catalytic activity">
    <reaction evidence="10">
        <text>N(6)-[(R)-lipoyl]-L-lysyl-[protein] + 2-oxoglutarate + H(+) = N(6)-[(R)-S(8)-succinyldihydrolipoyl]-L-lysyl-[protein] + CO2</text>
        <dbReference type="Rhea" id="RHEA:12188"/>
        <dbReference type="Rhea" id="RHEA-COMP:10474"/>
        <dbReference type="Rhea" id="RHEA-COMP:20092"/>
        <dbReference type="ChEBI" id="CHEBI:15378"/>
        <dbReference type="ChEBI" id="CHEBI:16526"/>
        <dbReference type="ChEBI" id="CHEBI:16810"/>
        <dbReference type="ChEBI" id="CHEBI:83099"/>
        <dbReference type="ChEBI" id="CHEBI:83120"/>
        <dbReference type="EC" id="1.2.4.2"/>
    </reaction>
</comment>
<proteinExistence type="predicted"/>
<dbReference type="SMART" id="SM00861">
    <property type="entry name" value="Transket_pyr"/>
    <property type="match status" value="1"/>
</dbReference>
<dbReference type="Pfam" id="PF16078">
    <property type="entry name" value="2-oxogl_dehyd_N"/>
    <property type="match status" value="1"/>
</dbReference>
<evidence type="ECO:0000313" key="14">
    <source>
        <dbReference type="EMBL" id="PEN17034.1"/>
    </source>
</evidence>
<keyword evidence="6" id="KW-0460">Magnesium</keyword>
<dbReference type="Gene3D" id="3.30.559.10">
    <property type="entry name" value="Chloramphenicol acetyltransferase-like domain"/>
    <property type="match status" value="1"/>
</dbReference>
<dbReference type="Pfam" id="PF00198">
    <property type="entry name" value="2-oxoacid_dh"/>
    <property type="match status" value="1"/>
</dbReference>
<name>A0A2A8D828_9MICC</name>
<comment type="catalytic activity">
    <reaction evidence="11">
        <text>N(6)-[(R)-dihydrolipoyl]-L-lysyl-[protein] + succinyl-CoA = N(6)-[(R)-S(8)-succinyldihydrolipoyl]-L-lysyl-[protein] + CoA</text>
        <dbReference type="Rhea" id="RHEA:15213"/>
        <dbReference type="Rhea" id="RHEA-COMP:10475"/>
        <dbReference type="Rhea" id="RHEA-COMP:20092"/>
        <dbReference type="ChEBI" id="CHEBI:57287"/>
        <dbReference type="ChEBI" id="CHEBI:57292"/>
        <dbReference type="ChEBI" id="CHEBI:83100"/>
        <dbReference type="ChEBI" id="CHEBI:83120"/>
        <dbReference type="EC" id="2.3.1.61"/>
    </reaction>
</comment>
<evidence type="ECO:0000256" key="4">
    <source>
        <dbReference type="ARBA" id="ARBA00022532"/>
    </source>
</evidence>
<dbReference type="SUPFAM" id="SSF52518">
    <property type="entry name" value="Thiamin diphosphate-binding fold (THDP-binding)"/>
    <property type="match status" value="2"/>
</dbReference>
<dbReference type="GO" id="GO:0000287">
    <property type="term" value="F:magnesium ion binding"/>
    <property type="evidence" value="ECO:0007669"/>
    <property type="project" value="UniProtKB-ARBA"/>
</dbReference>
<dbReference type="Pfam" id="PF16870">
    <property type="entry name" value="OxoGdeHyase_C"/>
    <property type="match status" value="1"/>
</dbReference>
<sequence length="1279" mass="140573">MCARLEEAHTKPTYTQRDDSPLEDAGRLCRISPDATDKFTVKEEAFTVPNLPDHLVPEEFAGNEWFVEEQYERYQQDKNLVDPSWWPIFKSIDKALQGTPAASAPVTAIQKAEAIPSAPAAAASITTITTPEPQPAAPIKSAASPAPKTSSKAENVEPVEDKIVPLRGPAKAVAANMEDSLTVPTATTVRAVPAKLLIENRSAINAYLARTRGGKISFTHIIGYAVIRALAAMPSMNVTYGHDEKGKPIAIHNANVNFGLAIDLPRPDGSRNLVVPNIKGAQTLSFLEFWQAYDDIVKRGRAGQLGLEDFQGTTVTLTNPGGIGTVHSVPRLSKGQAAIIGVGALEYPAEFRGVAETMVAQHAISKVITLTSTYDHRVIQGAGSGEFLKIVESYLLGAEGFYDEIFQAIQIPFEPVRWSQDNQVNPDTEVSKVARIQQLIHAYRVHGHLIARTNPVGYQLHSNPDLNVESYGLTLWDLDRVWPTGGFGDKEQLPLRTILARLREAYAGTLAVEYMYMEDRKAREWFQEKLEHGYSKPSRERLMHVLEKLVEAEAFETFLQTKYLGQKRFSLEGGESLIPLLDAIINKAADNDMHGVAIGMAHRGRLNVLTNIAGKSYAQIFREFSGTAAPYEGGSGDVKYHLGTEGTFTSTSGKQTQVYLAANPSHLEAVNTVLEGIVRAKQDVLNDQGIEGHPILPILIHGDAAFAAQGIVMETLQMANLRGYTTGGTVHIVVNNQIGFTTSPKDGRTATNATDIARMTKAPVFHVNADDPEAVVRAGRLAFEYRERFGRDAVIDLLCYRRRGHNEADDPSMTQPKMYQVIDNMPSTRTKYAEALVGRGDITQEEADEALSAYHSKLDAIFSETQAAVPAPEAPNVAGLELPASQQSTEIVHGGNTAISRDTFEHIAKAFGEVPEGFTVHKKLKKLCEQRVEMGTNGKVNWGMGELLAFGSLLMEGTDVRMSGQDVQRGTFVQRHAVLHDHLTDDEWSPLQHLSDHQGKLRIYNSLLSEYGVIGFEYGYSVERPDSMVVWEAQFGDFANGAQTIIDEFVSSSEQKWGQRSSLVLLLPHGYEGQGPDHSSARIERYLQLCAENNMTVAVPSTPASYFHLLRRHAQHRPYKPLVVISPKQLLRLKAASSSIEDFTEGSFQPVIGDRSGVTPAQVERVVFVSGRLYYDLEAERAKRGDTKTAIVSVEQLYPLPEAEVKAQLDLYSNATDIVWAQDEPANQGQWPFMALNLLPLIDYRMRLVSRPASASPAAGTGKRHAAEAEALMKQVFEG</sequence>
<dbReference type="EC" id="4.1.1.71" evidence="14"/>
<dbReference type="EMBL" id="PDEV01000001">
    <property type="protein sequence ID" value="PEN17034.1"/>
    <property type="molecule type" value="Genomic_DNA"/>
</dbReference>